<evidence type="ECO:0000313" key="7">
    <source>
        <dbReference type="Proteomes" id="UP000694564"/>
    </source>
</evidence>
<name>A0A8D2DV62_SCIVU</name>
<sequence>MSVSAPPVISATSSGAGVPGALFRAEPLYSTPGEPPRLTPNMINSFMANNHSGSAGSGGSCNTNTNECRMVDMHGVKVASFLMDGQELICLPQVFDLFLKHLVGGLHTVYTKLKRLDISPVVCTVEQVRILRGLGAIQPGVNRCKLITRKDFETLFTDCTNASSRPGRPPKRSLGVLQENARLLPHAVPGLLSPGLITPTGITAAAMAEAMKLQKMKLMAMNTLQGNGSQNGTESEPDDLNSNTGGSESPWDKDKMQSPLAAPGPQHGIAHAALAGQPGLGGAPTLNPLQQNHLLTNRLDLPFMMMPHPLLPVSLPPASVAMAMNQMNHLNTIANMAAAAQIHSPLSRAGASVIKERIPESPSPAPSLEESHRPGSHTSSHPSSSVSSSPSQMDHQSERMEEVPVQIPMMKSPLDKLQLAPGQALPPGFPGPFIFADSLSSVETLLTNIQGLLKVALDNARIQEKQIQQEKKELRMELYREREIRENLERQLAVELQSRTTMQKRLKKEKKAKRKLQEALEFESKRREQVEQALKQATTSDSGLRMLKDTGIPDIEIEKNGTPHDSAAMQA</sequence>
<dbReference type="AlphaFoldDB" id="A0A8D2DV62"/>
<reference evidence="6" key="2">
    <citation type="submission" date="2025-09" db="UniProtKB">
        <authorList>
            <consortium name="Ensembl"/>
        </authorList>
    </citation>
    <scope>IDENTIFICATION</scope>
</reference>
<reference evidence="6" key="1">
    <citation type="submission" date="2025-08" db="UniProtKB">
        <authorList>
            <consortium name="Ensembl"/>
        </authorList>
    </citation>
    <scope>IDENTIFICATION</scope>
</reference>
<accession>A0A8D2DV62</accession>
<feature type="domain" description="SKI/SNO/DAC" evidence="5">
    <location>
        <begin position="62"/>
        <end position="161"/>
    </location>
</feature>
<dbReference type="GO" id="GO:0000981">
    <property type="term" value="F:DNA-binding transcription factor activity, RNA polymerase II-specific"/>
    <property type="evidence" value="ECO:0007669"/>
    <property type="project" value="TreeGrafter"/>
</dbReference>
<gene>
    <name evidence="6" type="primary">DACH2</name>
</gene>
<dbReference type="InterPro" id="IPR052417">
    <property type="entry name" value="Dachshund_domain"/>
</dbReference>
<evidence type="ECO:0000256" key="1">
    <source>
        <dbReference type="ARBA" id="ARBA00004123"/>
    </source>
</evidence>
<dbReference type="OrthoDB" id="6436112at2759"/>
<dbReference type="Gene3D" id="3.10.260.20">
    <property type="entry name" value="Ski"/>
    <property type="match status" value="1"/>
</dbReference>
<feature type="region of interest" description="Disordered" evidence="4">
    <location>
        <begin position="224"/>
        <end position="267"/>
    </location>
</feature>
<evidence type="ECO:0000256" key="2">
    <source>
        <dbReference type="ARBA" id="ARBA00023242"/>
    </source>
</evidence>
<dbReference type="PANTHER" id="PTHR12577:SF7">
    <property type="entry name" value="DACHSHUND HOMOLOG 2"/>
    <property type="match status" value="1"/>
</dbReference>
<dbReference type="GeneTree" id="ENSGT00390000001134"/>
<dbReference type="InterPro" id="IPR037000">
    <property type="entry name" value="Ski_DNA-bd_sf"/>
</dbReference>
<dbReference type="CDD" id="cd21081">
    <property type="entry name" value="DHD_Dac"/>
    <property type="match status" value="1"/>
</dbReference>
<feature type="region of interest" description="Disordered" evidence="4">
    <location>
        <begin position="358"/>
        <end position="401"/>
    </location>
</feature>
<evidence type="ECO:0000259" key="5">
    <source>
        <dbReference type="Pfam" id="PF02437"/>
    </source>
</evidence>
<evidence type="ECO:0000256" key="3">
    <source>
        <dbReference type="ARBA" id="ARBA00038192"/>
    </source>
</evidence>
<evidence type="ECO:0000313" key="6">
    <source>
        <dbReference type="Ensembl" id="ENSSVLP00005030235.1"/>
    </source>
</evidence>
<feature type="compositionally biased region" description="Polar residues" evidence="4">
    <location>
        <begin position="224"/>
        <end position="247"/>
    </location>
</feature>
<organism evidence="6 7">
    <name type="scientific">Sciurus vulgaris</name>
    <name type="common">Eurasian red squirrel</name>
    <dbReference type="NCBI Taxonomy" id="55149"/>
    <lineage>
        <taxon>Eukaryota</taxon>
        <taxon>Metazoa</taxon>
        <taxon>Chordata</taxon>
        <taxon>Craniata</taxon>
        <taxon>Vertebrata</taxon>
        <taxon>Euteleostomi</taxon>
        <taxon>Mammalia</taxon>
        <taxon>Eutheria</taxon>
        <taxon>Euarchontoglires</taxon>
        <taxon>Glires</taxon>
        <taxon>Rodentia</taxon>
        <taxon>Sciuromorpha</taxon>
        <taxon>Sciuridae</taxon>
        <taxon>Sciurinae</taxon>
        <taxon>Sciurini</taxon>
        <taxon>Sciurus</taxon>
    </lineage>
</organism>
<dbReference type="GO" id="GO:0005667">
    <property type="term" value="C:transcription regulator complex"/>
    <property type="evidence" value="ECO:0007669"/>
    <property type="project" value="TreeGrafter"/>
</dbReference>
<dbReference type="Ensembl" id="ENSSVLT00005033577.1">
    <property type="protein sequence ID" value="ENSSVLP00005030235.1"/>
    <property type="gene ID" value="ENSSVLG00005023583.1"/>
</dbReference>
<keyword evidence="7" id="KW-1185">Reference proteome</keyword>
<dbReference type="SUPFAM" id="SSF46955">
    <property type="entry name" value="Putative DNA-binding domain"/>
    <property type="match status" value="1"/>
</dbReference>
<dbReference type="Proteomes" id="UP000694564">
    <property type="component" value="Chromosome X"/>
</dbReference>
<dbReference type="Pfam" id="PF02437">
    <property type="entry name" value="Ski_Sno_DHD"/>
    <property type="match status" value="1"/>
</dbReference>
<comment type="similarity">
    <text evidence="3">Belongs to the DACH/dachshund family.</text>
</comment>
<keyword evidence="2" id="KW-0539">Nucleus</keyword>
<dbReference type="PANTHER" id="PTHR12577">
    <property type="entry name" value="DACHSHUND"/>
    <property type="match status" value="1"/>
</dbReference>
<dbReference type="GO" id="GO:0005634">
    <property type="term" value="C:nucleus"/>
    <property type="evidence" value="ECO:0007669"/>
    <property type="project" value="UniProtKB-SubCell"/>
</dbReference>
<evidence type="ECO:0000256" key="4">
    <source>
        <dbReference type="SAM" id="MobiDB-lite"/>
    </source>
</evidence>
<protein>
    <submittedName>
        <fullName evidence="6">Dachshund family transcription factor 2</fullName>
    </submittedName>
</protein>
<proteinExistence type="inferred from homology"/>
<dbReference type="InterPro" id="IPR003380">
    <property type="entry name" value="SKI/SNO/DAC"/>
</dbReference>
<dbReference type="InterPro" id="IPR009061">
    <property type="entry name" value="DNA-bd_dom_put_sf"/>
</dbReference>
<feature type="compositionally biased region" description="Low complexity" evidence="4">
    <location>
        <begin position="376"/>
        <end position="391"/>
    </location>
</feature>
<dbReference type="FunFam" id="3.10.260.20:FF:000001">
    <property type="entry name" value="Dachshund homolog 1"/>
    <property type="match status" value="1"/>
</dbReference>
<feature type="region of interest" description="Disordered" evidence="4">
    <location>
        <begin position="525"/>
        <end position="571"/>
    </location>
</feature>
<comment type="subcellular location">
    <subcellularLocation>
        <location evidence="1">Nucleus</location>
    </subcellularLocation>
</comment>
<dbReference type="GO" id="GO:0000978">
    <property type="term" value="F:RNA polymerase II cis-regulatory region sequence-specific DNA binding"/>
    <property type="evidence" value="ECO:0007669"/>
    <property type="project" value="TreeGrafter"/>
</dbReference>